<dbReference type="Proteomes" id="UP000236621">
    <property type="component" value="Unassembled WGS sequence"/>
</dbReference>
<evidence type="ECO:0000313" key="2">
    <source>
        <dbReference type="Proteomes" id="UP000236621"/>
    </source>
</evidence>
<dbReference type="InterPro" id="IPR019410">
    <property type="entry name" value="Methyltransf_16"/>
</dbReference>
<dbReference type="OrthoDB" id="194386at2759"/>
<accession>A0A2K3QGT2</accession>
<protein>
    <submittedName>
        <fullName evidence="1">Protein-lysine N-methyltransferase EEF2KMT</fullName>
    </submittedName>
</protein>
<keyword evidence="1" id="KW-0489">Methyltransferase</keyword>
<reference evidence="1 2" key="1">
    <citation type="submission" date="2017-08" db="EMBL/GenBank/DDBJ databases">
        <title>Harnessing the power of phylogenomics to disentangle the directionality and signatures of interkingdom host jumping in the parasitic fungal genus Tolypocladium.</title>
        <authorList>
            <person name="Quandt C.A."/>
            <person name="Patterson W."/>
            <person name="Spatafora J.W."/>
        </authorList>
    </citation>
    <scope>NUCLEOTIDE SEQUENCE [LARGE SCALE GENOMIC DNA]</scope>
    <source>
        <strain evidence="1 2">CBS 113982</strain>
    </source>
</reference>
<dbReference type="STRING" id="45235.A0A2K3QGT2"/>
<evidence type="ECO:0000313" key="1">
    <source>
        <dbReference type="EMBL" id="PNY26748.1"/>
    </source>
</evidence>
<dbReference type="AlphaFoldDB" id="A0A2K3QGT2"/>
<dbReference type="Pfam" id="PF10294">
    <property type="entry name" value="Methyltransf_16"/>
    <property type="match status" value="1"/>
</dbReference>
<dbReference type="PANTHER" id="PTHR14614:SF130">
    <property type="entry name" value="PROTEIN-LYSINE N-METHYLTRANSFERASE EEF2KMT"/>
    <property type="match status" value="1"/>
</dbReference>
<proteinExistence type="predicted"/>
<dbReference type="PANTHER" id="PTHR14614">
    <property type="entry name" value="HEPATOCELLULAR CARCINOMA-ASSOCIATED ANTIGEN"/>
    <property type="match status" value="1"/>
</dbReference>
<keyword evidence="1" id="KW-0808">Transferase</keyword>
<organism evidence="1 2">
    <name type="scientific">Tolypocladium capitatum</name>
    <dbReference type="NCBI Taxonomy" id="45235"/>
    <lineage>
        <taxon>Eukaryota</taxon>
        <taxon>Fungi</taxon>
        <taxon>Dikarya</taxon>
        <taxon>Ascomycota</taxon>
        <taxon>Pezizomycotina</taxon>
        <taxon>Sordariomycetes</taxon>
        <taxon>Hypocreomycetidae</taxon>
        <taxon>Hypocreales</taxon>
        <taxon>Ophiocordycipitaceae</taxon>
        <taxon>Tolypocladium</taxon>
    </lineage>
</organism>
<dbReference type="SUPFAM" id="SSF53335">
    <property type="entry name" value="S-adenosyl-L-methionine-dependent methyltransferases"/>
    <property type="match status" value="1"/>
</dbReference>
<dbReference type="GO" id="GO:0032259">
    <property type="term" value="P:methylation"/>
    <property type="evidence" value="ECO:0007669"/>
    <property type="project" value="UniProtKB-KW"/>
</dbReference>
<name>A0A2K3QGT2_9HYPO</name>
<dbReference type="GO" id="GO:0005737">
    <property type="term" value="C:cytoplasm"/>
    <property type="evidence" value="ECO:0007669"/>
    <property type="project" value="TreeGrafter"/>
</dbReference>
<dbReference type="GO" id="GO:0008757">
    <property type="term" value="F:S-adenosylmethionine-dependent methyltransferase activity"/>
    <property type="evidence" value="ECO:0007669"/>
    <property type="project" value="UniProtKB-ARBA"/>
</dbReference>
<dbReference type="InterPro" id="IPR029063">
    <property type="entry name" value="SAM-dependent_MTases_sf"/>
</dbReference>
<comment type="caution">
    <text evidence="1">The sequence shown here is derived from an EMBL/GenBank/DDBJ whole genome shotgun (WGS) entry which is preliminary data.</text>
</comment>
<dbReference type="Gene3D" id="3.40.50.150">
    <property type="entry name" value="Vaccinia Virus protein VP39"/>
    <property type="match status" value="1"/>
</dbReference>
<sequence length="367" mass="40594">MARSWMRHVDRFCHQYLQLEPHLDFPPSEFLKLADVQDAMYTRLFADDAVQHGPPERYRVRTLKELVSRIEAAIDDWDEHAVSDDLMSTLSVLLCTPLPPEAAFVQQRCYVTYHLSPPAREPSLGHDAAAVNQPGITLLEKRSLISAAGTTGLRTWEAALHLGQYLCLHPSVVAGKHILELGAGTGYLSILCANYLASAHATASDGSDHVVSNLADNFFLNRLQGSSRVSPMYLKWGHALGGTQEEPWNGGRPVEVVLGADITYDLSVIPALVGTLLDLFCLYPGVEVYISAARRNEQTLQAFLDACEGNRLDVHDLQFVVPPWDQQDGPFYNEQVVIRICRVSTVVTESDSQSIQKNVTDMPGGRT</sequence>
<keyword evidence="2" id="KW-1185">Reference proteome</keyword>
<dbReference type="EMBL" id="NRSZ01000505">
    <property type="protein sequence ID" value="PNY26748.1"/>
    <property type="molecule type" value="Genomic_DNA"/>
</dbReference>
<gene>
    <name evidence="1" type="ORF">TCAP_03331</name>
</gene>